<name>A0A942YHB8_9BACI</name>
<dbReference type="InterPro" id="IPR036291">
    <property type="entry name" value="NAD(P)-bd_dom_sf"/>
</dbReference>
<dbReference type="InterPro" id="IPR001509">
    <property type="entry name" value="Epimerase_deHydtase"/>
</dbReference>
<keyword evidence="2" id="KW-0472">Membrane</keyword>
<evidence type="ECO:0000256" key="1">
    <source>
        <dbReference type="ARBA" id="ARBA00007637"/>
    </source>
</evidence>
<dbReference type="SUPFAM" id="SSF51735">
    <property type="entry name" value="NAD(P)-binding Rossmann-fold domains"/>
    <property type="match status" value="1"/>
</dbReference>
<keyword evidence="4" id="KW-0456">Lyase</keyword>
<dbReference type="Proteomes" id="UP000681414">
    <property type="component" value="Unassembled WGS sequence"/>
</dbReference>
<dbReference type="GO" id="GO:0008446">
    <property type="term" value="F:GDP-mannose 4,6-dehydratase activity"/>
    <property type="evidence" value="ECO:0007669"/>
    <property type="project" value="UniProtKB-EC"/>
</dbReference>
<evidence type="ECO:0000313" key="4">
    <source>
        <dbReference type="EMBL" id="MBS4196427.1"/>
    </source>
</evidence>
<gene>
    <name evidence="4" type="ORF">KHA97_15280</name>
</gene>
<feature type="domain" description="NAD-dependent epimerase/dehydratase" evidence="3">
    <location>
        <begin position="3"/>
        <end position="223"/>
    </location>
</feature>
<organism evidence="4 5">
    <name type="scientific">Lederbergia citri</name>
    <dbReference type="NCBI Taxonomy" id="2833580"/>
    <lineage>
        <taxon>Bacteria</taxon>
        <taxon>Bacillati</taxon>
        <taxon>Bacillota</taxon>
        <taxon>Bacilli</taxon>
        <taxon>Bacillales</taxon>
        <taxon>Bacillaceae</taxon>
        <taxon>Lederbergia</taxon>
    </lineage>
</organism>
<keyword evidence="5" id="KW-1185">Reference proteome</keyword>
<reference evidence="4 5" key="1">
    <citation type="submission" date="2021-05" db="EMBL/GenBank/DDBJ databases">
        <title>Novel Bacillus species.</title>
        <authorList>
            <person name="Liu G."/>
        </authorList>
    </citation>
    <scope>NUCLEOTIDE SEQUENCE [LARGE SCALE GENOMIC DNA]</scope>
    <source>
        <strain evidence="5">FJAT-49780</strain>
    </source>
</reference>
<evidence type="ECO:0000259" key="3">
    <source>
        <dbReference type="Pfam" id="PF01370"/>
    </source>
</evidence>
<keyword evidence="2" id="KW-0812">Transmembrane</keyword>
<dbReference type="Gene3D" id="3.90.25.10">
    <property type="entry name" value="UDP-galactose 4-epimerase, domain 1"/>
    <property type="match status" value="1"/>
</dbReference>
<evidence type="ECO:0000256" key="2">
    <source>
        <dbReference type="SAM" id="Phobius"/>
    </source>
</evidence>
<comment type="similarity">
    <text evidence="1">Belongs to the NAD(P)-dependent epimerase/dehydratase family.</text>
</comment>
<dbReference type="AlphaFoldDB" id="A0A942YHB8"/>
<dbReference type="RefSeq" id="WP_213125562.1">
    <property type="nucleotide sequence ID" value="NZ_JAGYPG010000002.1"/>
</dbReference>
<sequence>MRVLITGGYGFIGSFVGEMFAMEGHEVHIIDNLSTGTKENTKFNHILYQINVEDPLCEEIFKTFKFDVVIHLAAQVNVAVSMDDPYIDSKYNVLGLSNMLNLAKKYGVSKVVFASSAAVYGLNEEIPLKEDSLCDPVSPYGMNKWIGEMYCQKWSEIFGLDTLCYRFSNVYGPRQGTVGEGGVVSIFIQRVINGKDLIVYGDGEQTRDFIFVQDVAEAIYRGVINNLSGIYNLSTNTGVSVNQLIETLGELTEIENVKYEKERQGDIKHSRLDNTKIKNDLDWEPFHTYEDGLAKTYHWFNEHKQKPDHQAEKKKINMPEWFNRSKPILPYLENLGIFLFIFSISALVDIHYYMVDYQLVYIILVSILIGKFQSVLSVGMASMWFLTENLLIGRDAISLLIDPSSLVHISVYIFTGLTIRYALDRRESLLTNYREEATVIKEKYHFLNQSYEDMVKVKEELQHQILYTENSIGTVYRIMKDLDSLEPQEIFQSSIFTVEKLMKTKKVALYMYDSSFSKLVLQEKSKFYKINEIISLEQEEHFMDVLNNNKLFVNKNLKKGLPSLIVPVHVNGTAVGVICADGLDFEQLSLFYINMINVIAKLISSSLTCAYEHQLMLENKSLEDRMLDLSRVRVNV</sequence>
<feature type="transmembrane region" description="Helical" evidence="2">
    <location>
        <begin position="406"/>
        <end position="423"/>
    </location>
</feature>
<protein>
    <submittedName>
        <fullName evidence="4">GDP-mannose 4,6-dehydratase</fullName>
        <ecNumber evidence="4">4.2.1.47</ecNumber>
    </submittedName>
</protein>
<comment type="caution">
    <text evidence="4">The sequence shown here is derived from an EMBL/GenBank/DDBJ whole genome shotgun (WGS) entry which is preliminary data.</text>
</comment>
<evidence type="ECO:0000313" key="5">
    <source>
        <dbReference type="Proteomes" id="UP000681414"/>
    </source>
</evidence>
<feature type="transmembrane region" description="Helical" evidence="2">
    <location>
        <begin position="360"/>
        <end position="386"/>
    </location>
</feature>
<dbReference type="Pfam" id="PF01370">
    <property type="entry name" value="Epimerase"/>
    <property type="match status" value="1"/>
</dbReference>
<dbReference type="PANTHER" id="PTHR43000">
    <property type="entry name" value="DTDP-D-GLUCOSE 4,6-DEHYDRATASE-RELATED"/>
    <property type="match status" value="1"/>
</dbReference>
<dbReference type="EMBL" id="JAGYPG010000002">
    <property type="protein sequence ID" value="MBS4196427.1"/>
    <property type="molecule type" value="Genomic_DNA"/>
</dbReference>
<accession>A0A942YHB8</accession>
<dbReference type="EC" id="4.2.1.47" evidence="4"/>
<feature type="transmembrane region" description="Helical" evidence="2">
    <location>
        <begin position="328"/>
        <end position="348"/>
    </location>
</feature>
<keyword evidence="2" id="KW-1133">Transmembrane helix</keyword>
<proteinExistence type="inferred from homology"/>
<dbReference type="Gene3D" id="3.40.50.720">
    <property type="entry name" value="NAD(P)-binding Rossmann-like Domain"/>
    <property type="match status" value="1"/>
</dbReference>
<dbReference type="SUPFAM" id="SSF55781">
    <property type="entry name" value="GAF domain-like"/>
    <property type="match status" value="1"/>
</dbReference>